<organism evidence="5 6">
    <name type="scientific">Ridgeia piscesae</name>
    <name type="common">Tubeworm</name>
    <dbReference type="NCBI Taxonomy" id="27915"/>
    <lineage>
        <taxon>Eukaryota</taxon>
        <taxon>Metazoa</taxon>
        <taxon>Spiralia</taxon>
        <taxon>Lophotrochozoa</taxon>
        <taxon>Annelida</taxon>
        <taxon>Polychaeta</taxon>
        <taxon>Sedentaria</taxon>
        <taxon>Canalipalpata</taxon>
        <taxon>Sabellida</taxon>
        <taxon>Siboglinidae</taxon>
        <taxon>Ridgeia</taxon>
    </lineage>
</organism>
<dbReference type="GO" id="GO:0007018">
    <property type="term" value="P:microtubule-based movement"/>
    <property type="evidence" value="ECO:0007669"/>
    <property type="project" value="InterPro"/>
</dbReference>
<dbReference type="GO" id="GO:0030286">
    <property type="term" value="C:dynein complex"/>
    <property type="evidence" value="ECO:0007669"/>
    <property type="project" value="InterPro"/>
</dbReference>
<dbReference type="Gene3D" id="3.10.490.20">
    <property type="match status" value="1"/>
</dbReference>
<dbReference type="Gene3D" id="1.10.8.720">
    <property type="entry name" value="Region D6 of dynein motor"/>
    <property type="match status" value="1"/>
</dbReference>
<feature type="domain" description="Dynein heavy chain ATP-binding dynein motor region" evidence="2">
    <location>
        <begin position="36"/>
        <end position="260"/>
    </location>
</feature>
<dbReference type="Proteomes" id="UP001209878">
    <property type="component" value="Unassembled WGS sequence"/>
</dbReference>
<dbReference type="Pfam" id="PF18199">
    <property type="entry name" value="Dynein_C"/>
    <property type="match status" value="1"/>
</dbReference>
<feature type="domain" description="Dynein heavy chain region D6 P-loop" evidence="1">
    <location>
        <begin position="528"/>
        <end position="642"/>
    </location>
</feature>
<evidence type="ECO:0000259" key="4">
    <source>
        <dbReference type="Pfam" id="PF18199"/>
    </source>
</evidence>
<dbReference type="InterPro" id="IPR041658">
    <property type="entry name" value="AAA_lid_11"/>
</dbReference>
<evidence type="ECO:0000313" key="6">
    <source>
        <dbReference type="Proteomes" id="UP001209878"/>
    </source>
</evidence>
<accession>A0AAD9KH98</accession>
<dbReference type="Gene3D" id="3.40.50.300">
    <property type="entry name" value="P-loop containing nucleotide triphosphate hydrolases"/>
    <property type="match status" value="2"/>
</dbReference>
<dbReference type="Pfam" id="PF12781">
    <property type="entry name" value="AAA_9"/>
    <property type="match status" value="1"/>
</dbReference>
<name>A0AAD9KH98_RIDPI</name>
<sequence>MSICEHHAIPRPINRLFKDKELIEFLYTNLEIQELEQQSLPKTPLLLENATFLMQGDTTMSWPLICDPTSRALEWVRTYMKGKGLVEVRYSELRSQFDNCLADGQPLLITDIDVNVFKNDLRFCRVILSRTRFTAGTNPFKIPVGDHEVECQPQFRMFLHTTSPANNVPAALAAHVSVIYFHETRHDLEEELLDRFIILEKPRIEEERATLLQASVLHDDMLAIGERLENLEHMEKLKDQIEELLSSDVRLLNDLHATKKLLELKKQYDETQDSESRVESNEKAIMRAREGFRIIANRGAVCFDTTQYMREINPLYQFSFEQFVELYDTAISHSDRTAVKAVVDRLVTMAFVTTIRSLFDRDKPVYSLLIALEIEDAIGNTGPGEREYLISPTLGSVTMTAIGCVQPSDSKFVQAKKPFDWMAEDQFLNLQTLAIHFEWFQEMFDRMSRDGRETQWRMLCETEQPELQPLPDKMDDQLTALQRVLVIRAVRSDRLMQLGVCFVNATLGKKFIGEIPLDLPLVLRQSSPRTPILMLHLQEHDSAEKLVMDFAARKQIRLVRVVMSGVGSVEERAARKLLHKAMTDGQWVLLQNGHNARTLLNSLETVFAEQDNVDPQFRLWITASADPRKIPVHVLHKCIKVMVDSPKTMKDSILRSFAWMDADTLKQSSRNEWPAVLHNICYLHAAIQLRARFGKAGWNAPETIQDLMQQRTETLSFLTAEFKDNITVVSSDGSLVPRTMSWSGLRYMLSEVIYGSLITDPLDQLTLTAMIDYWISPNGVKKDFEFPKLKYKLPAVFFSSHPRLSQLVTALENIPNHLLETPEACNLHSSGETLLGDDQYIFTRLNKVYDAMPASKTLSHQIFPRPPSAADGIPYANVSGTSNNSQVVSRGVFASASFAALRLRKETDLWEICHSMLPRMPKAYSKEYINERVKKIGGATSFNLYLMKELEVLYTLLVEIKSTLQGIKTACEGPEHFGDCLTPRMLDAADDLYHLLIPRHWRRLAGNTAPPANQSLPTWMTDLQNRAQHFEKILVLGRDKMPAYWLGAFVHPRGLLALLKQDSYKQYVQERGGNIDTIVFQTEITARDKDHIREPPAEGMFIYGLYLWGCTWEKAVTELVDSPPRHSCASLPVIHVTCWPQGEKPVLQDPVRAAETYACPVYHTSVSDKAPVMELDLSHGGIPASRWALRGLKATIRNF</sequence>
<gene>
    <name evidence="5" type="ORF">NP493_1095g00036</name>
</gene>
<dbReference type="InterPro" id="IPR041228">
    <property type="entry name" value="Dynein_C"/>
</dbReference>
<dbReference type="PANTHER" id="PTHR45703">
    <property type="entry name" value="DYNEIN HEAVY CHAIN"/>
    <property type="match status" value="1"/>
</dbReference>
<dbReference type="FunFam" id="1.10.8.720:FF:000015">
    <property type="entry name" value="Dynein heavy chain 5, axonemal"/>
    <property type="match status" value="1"/>
</dbReference>
<dbReference type="PANTHER" id="PTHR45703:SF8">
    <property type="entry name" value="DYNEINS HEAVY CHAIN"/>
    <property type="match status" value="1"/>
</dbReference>
<dbReference type="Gene3D" id="1.20.1270.280">
    <property type="match status" value="1"/>
</dbReference>
<evidence type="ECO:0000259" key="1">
    <source>
        <dbReference type="Pfam" id="PF03028"/>
    </source>
</evidence>
<dbReference type="EMBL" id="JAODUO010001094">
    <property type="protein sequence ID" value="KAK2171179.1"/>
    <property type="molecule type" value="Genomic_DNA"/>
</dbReference>
<dbReference type="GO" id="GO:0051959">
    <property type="term" value="F:dynein light intermediate chain binding"/>
    <property type="evidence" value="ECO:0007669"/>
    <property type="project" value="InterPro"/>
</dbReference>
<dbReference type="InterPro" id="IPR026983">
    <property type="entry name" value="DHC"/>
</dbReference>
<comment type="caution">
    <text evidence="5">The sequence shown here is derived from an EMBL/GenBank/DDBJ whole genome shotgun (WGS) entry which is preliminary data.</text>
</comment>
<evidence type="ECO:0000259" key="2">
    <source>
        <dbReference type="Pfam" id="PF12781"/>
    </source>
</evidence>
<dbReference type="Pfam" id="PF18198">
    <property type="entry name" value="AAA_lid_11"/>
    <property type="match status" value="1"/>
</dbReference>
<dbReference type="InterPro" id="IPR027417">
    <property type="entry name" value="P-loop_NTPase"/>
</dbReference>
<feature type="domain" description="Dynein heavy chain C-terminal" evidence="4">
    <location>
        <begin position="904"/>
        <end position="1192"/>
    </location>
</feature>
<dbReference type="GO" id="GO:0045505">
    <property type="term" value="F:dynein intermediate chain binding"/>
    <property type="evidence" value="ECO:0007669"/>
    <property type="project" value="InterPro"/>
</dbReference>
<keyword evidence="6" id="KW-1185">Reference proteome</keyword>
<evidence type="ECO:0000313" key="5">
    <source>
        <dbReference type="EMBL" id="KAK2171179.1"/>
    </source>
</evidence>
<dbReference type="InterPro" id="IPR004273">
    <property type="entry name" value="Dynein_heavy_D6_P-loop"/>
</dbReference>
<evidence type="ECO:0000259" key="3">
    <source>
        <dbReference type="Pfam" id="PF18198"/>
    </source>
</evidence>
<dbReference type="InterPro" id="IPR042219">
    <property type="entry name" value="AAA_lid_11_sf"/>
</dbReference>
<dbReference type="GO" id="GO:0008569">
    <property type="term" value="F:minus-end-directed microtubule motor activity"/>
    <property type="evidence" value="ECO:0007669"/>
    <property type="project" value="InterPro"/>
</dbReference>
<dbReference type="Pfam" id="PF03028">
    <property type="entry name" value="Dynein_heavy"/>
    <property type="match status" value="1"/>
</dbReference>
<reference evidence="5" key="1">
    <citation type="journal article" date="2023" name="Mol. Biol. Evol.">
        <title>Third-Generation Sequencing Reveals the Adaptive Role of the Epigenome in Three Deep-Sea Polychaetes.</title>
        <authorList>
            <person name="Perez M."/>
            <person name="Aroh O."/>
            <person name="Sun Y."/>
            <person name="Lan Y."/>
            <person name="Juniper S.K."/>
            <person name="Young C.R."/>
            <person name="Angers B."/>
            <person name="Qian P.Y."/>
        </authorList>
    </citation>
    <scope>NUCLEOTIDE SEQUENCE</scope>
    <source>
        <strain evidence="5">R07B-5</strain>
    </source>
</reference>
<proteinExistence type="predicted"/>
<dbReference type="InterPro" id="IPR043160">
    <property type="entry name" value="Dynein_C_barrel"/>
</dbReference>
<dbReference type="Gene3D" id="1.10.8.1220">
    <property type="match status" value="1"/>
</dbReference>
<dbReference type="InterPro" id="IPR035706">
    <property type="entry name" value="AAA_9"/>
</dbReference>
<evidence type="ECO:0008006" key="7">
    <source>
        <dbReference type="Google" id="ProtNLM"/>
    </source>
</evidence>
<dbReference type="AlphaFoldDB" id="A0AAD9KH98"/>
<feature type="domain" description="Dynein heavy chain AAA lid" evidence="3">
    <location>
        <begin position="673"/>
        <end position="829"/>
    </location>
</feature>
<protein>
    <recommendedName>
        <fullName evidence="7">Dynein heavy chain</fullName>
    </recommendedName>
</protein>